<feature type="compositionally biased region" description="Acidic residues" evidence="1">
    <location>
        <begin position="195"/>
        <end position="221"/>
    </location>
</feature>
<keyword evidence="3" id="KW-1185">Reference proteome</keyword>
<sequence length="266" mass="28047">MPSARKRKSISSSGGNTLLSYFAPGTTGAGSSNGTDIITTAAQSPSAWKKPKVERNSVSPFDGKENRFWPGLEGGGGKGTREEPIEIMPDEDDDDDDEEEVARVVEEVSVKEDIEVINLDVEEKTSPSSSTAEDPLPLRDCTPPPAPDPPPTLTSQTADPSSFALRDVPDIEFGEDEWEMGDDELVPAEVGTEYGGDDGDGDRDAVEEEGEDIGDFEDEGGVEGAADEKDGEGGEGTNDLGCPICGTIVEDLNKLVRAPLPGITGC</sequence>
<feature type="compositionally biased region" description="Acidic residues" evidence="1">
    <location>
        <begin position="88"/>
        <end position="100"/>
    </location>
</feature>
<feature type="compositionally biased region" description="Polar residues" evidence="1">
    <location>
        <begin position="10"/>
        <end position="19"/>
    </location>
</feature>
<dbReference type="AlphaFoldDB" id="A0A167MWU5"/>
<feature type="region of interest" description="Disordered" evidence="1">
    <location>
        <begin position="1"/>
        <end position="101"/>
    </location>
</feature>
<evidence type="ECO:0000256" key="1">
    <source>
        <dbReference type="SAM" id="MobiDB-lite"/>
    </source>
</evidence>
<gene>
    <name evidence="2" type="ORF">CALVIDRAFT_93839</name>
</gene>
<feature type="compositionally biased region" description="Acidic residues" evidence="1">
    <location>
        <begin position="170"/>
        <end position="186"/>
    </location>
</feature>
<feature type="compositionally biased region" description="Polar residues" evidence="1">
    <location>
        <begin position="29"/>
        <end position="46"/>
    </location>
</feature>
<protein>
    <submittedName>
        <fullName evidence="2">Uncharacterized protein</fullName>
    </submittedName>
</protein>
<evidence type="ECO:0000313" key="2">
    <source>
        <dbReference type="EMBL" id="KZO97133.1"/>
    </source>
</evidence>
<dbReference type="OrthoDB" id="10681035at2759"/>
<feature type="compositionally biased region" description="Pro residues" evidence="1">
    <location>
        <begin position="142"/>
        <end position="152"/>
    </location>
</feature>
<dbReference type="Proteomes" id="UP000076738">
    <property type="component" value="Unassembled WGS sequence"/>
</dbReference>
<evidence type="ECO:0000313" key="3">
    <source>
        <dbReference type="Proteomes" id="UP000076738"/>
    </source>
</evidence>
<name>A0A167MWU5_CALVF</name>
<accession>A0A167MWU5</accession>
<organism evidence="2 3">
    <name type="scientific">Calocera viscosa (strain TUFC12733)</name>
    <dbReference type="NCBI Taxonomy" id="1330018"/>
    <lineage>
        <taxon>Eukaryota</taxon>
        <taxon>Fungi</taxon>
        <taxon>Dikarya</taxon>
        <taxon>Basidiomycota</taxon>
        <taxon>Agaricomycotina</taxon>
        <taxon>Dacrymycetes</taxon>
        <taxon>Dacrymycetales</taxon>
        <taxon>Dacrymycetaceae</taxon>
        <taxon>Calocera</taxon>
    </lineage>
</organism>
<dbReference type="EMBL" id="KV417281">
    <property type="protein sequence ID" value="KZO97133.1"/>
    <property type="molecule type" value="Genomic_DNA"/>
</dbReference>
<proteinExistence type="predicted"/>
<feature type="region of interest" description="Disordered" evidence="1">
    <location>
        <begin position="115"/>
        <end position="241"/>
    </location>
</feature>
<reference evidence="2 3" key="1">
    <citation type="journal article" date="2016" name="Mol. Biol. Evol.">
        <title>Comparative Genomics of Early-Diverging Mushroom-Forming Fungi Provides Insights into the Origins of Lignocellulose Decay Capabilities.</title>
        <authorList>
            <person name="Nagy L.G."/>
            <person name="Riley R."/>
            <person name="Tritt A."/>
            <person name="Adam C."/>
            <person name="Daum C."/>
            <person name="Floudas D."/>
            <person name="Sun H."/>
            <person name="Yadav J.S."/>
            <person name="Pangilinan J."/>
            <person name="Larsson K.H."/>
            <person name="Matsuura K."/>
            <person name="Barry K."/>
            <person name="Labutti K."/>
            <person name="Kuo R."/>
            <person name="Ohm R.A."/>
            <person name="Bhattacharya S.S."/>
            <person name="Shirouzu T."/>
            <person name="Yoshinaga Y."/>
            <person name="Martin F.M."/>
            <person name="Grigoriev I.V."/>
            <person name="Hibbett D.S."/>
        </authorList>
    </citation>
    <scope>NUCLEOTIDE SEQUENCE [LARGE SCALE GENOMIC DNA]</scope>
    <source>
        <strain evidence="2 3">TUFC12733</strain>
    </source>
</reference>